<evidence type="ECO:0000313" key="3">
    <source>
        <dbReference type="Proteomes" id="UP000177069"/>
    </source>
</evidence>
<accession>A0A1F5FY22</accession>
<sequence>MFREKRSFKNSRGLNLLAIFEGRNRNSPAVVMCHGFGSSKDSESTSDLAQKLITSGFNVYRFDFTGCGQSEGNLDQCTPNAGLDDLSSAVRNLGKEKFALYGSSYGGFISLMYASGKKITSS</sequence>
<dbReference type="InterPro" id="IPR029058">
    <property type="entry name" value="AB_hydrolase_fold"/>
</dbReference>
<dbReference type="Gene3D" id="3.40.50.1820">
    <property type="entry name" value="alpha/beta hydrolase"/>
    <property type="match status" value="1"/>
</dbReference>
<evidence type="ECO:0000313" key="2">
    <source>
        <dbReference type="EMBL" id="OGD84518.1"/>
    </source>
</evidence>
<reference evidence="2 3" key="1">
    <citation type="journal article" date="2016" name="Nat. Commun.">
        <title>Thousands of microbial genomes shed light on interconnected biogeochemical processes in an aquifer system.</title>
        <authorList>
            <person name="Anantharaman K."/>
            <person name="Brown C.T."/>
            <person name="Hug L.A."/>
            <person name="Sharon I."/>
            <person name="Castelle C.J."/>
            <person name="Probst A.J."/>
            <person name="Thomas B.C."/>
            <person name="Singh A."/>
            <person name="Wilkins M.J."/>
            <person name="Karaoz U."/>
            <person name="Brodie E.L."/>
            <person name="Williams K.H."/>
            <person name="Hubbard S.S."/>
            <person name="Banfield J.F."/>
        </authorList>
    </citation>
    <scope>NUCLEOTIDE SEQUENCE [LARGE SCALE GENOMIC DNA]</scope>
</reference>
<name>A0A1F5FY22_9BACT</name>
<dbReference type="PANTHER" id="PTHR42886:SF53">
    <property type="entry name" value="ALPHA_BETA-HYDROLASES SUPERFAMILY PROTEIN"/>
    <property type="match status" value="1"/>
</dbReference>
<dbReference type="AlphaFoldDB" id="A0A1F5FY22"/>
<gene>
    <name evidence="2" type="ORF">A2696_02075</name>
</gene>
<evidence type="ECO:0000259" key="1">
    <source>
        <dbReference type="Pfam" id="PF00561"/>
    </source>
</evidence>
<feature type="domain" description="AB hydrolase-1" evidence="1">
    <location>
        <begin position="28"/>
        <end position="115"/>
    </location>
</feature>
<comment type="caution">
    <text evidence="2">The sequence shown here is derived from an EMBL/GenBank/DDBJ whole genome shotgun (WGS) entry which is preliminary data.</text>
</comment>
<organism evidence="2 3">
    <name type="scientific">Candidatus Curtissbacteria bacterium RIFCSPHIGHO2_01_FULL_41_13</name>
    <dbReference type="NCBI Taxonomy" id="1797745"/>
    <lineage>
        <taxon>Bacteria</taxon>
        <taxon>Candidatus Curtissiibacteriota</taxon>
    </lineage>
</organism>
<dbReference type="Proteomes" id="UP000177069">
    <property type="component" value="Unassembled WGS sequence"/>
</dbReference>
<dbReference type="EMBL" id="MFBA01000058">
    <property type="protein sequence ID" value="OGD84518.1"/>
    <property type="molecule type" value="Genomic_DNA"/>
</dbReference>
<proteinExistence type="predicted"/>
<dbReference type="InterPro" id="IPR000073">
    <property type="entry name" value="AB_hydrolase_1"/>
</dbReference>
<dbReference type="PANTHER" id="PTHR42886">
    <property type="entry name" value="RE40534P-RELATED"/>
    <property type="match status" value="1"/>
</dbReference>
<dbReference type="Pfam" id="PF00561">
    <property type="entry name" value="Abhydrolase_1"/>
    <property type="match status" value="1"/>
</dbReference>
<dbReference type="SUPFAM" id="SSF53474">
    <property type="entry name" value="alpha/beta-Hydrolases"/>
    <property type="match status" value="1"/>
</dbReference>
<protein>
    <recommendedName>
        <fullName evidence="1">AB hydrolase-1 domain-containing protein</fullName>
    </recommendedName>
</protein>